<feature type="region of interest" description="Disordered" evidence="2">
    <location>
        <begin position="603"/>
        <end position="622"/>
    </location>
</feature>
<dbReference type="PROSITE" id="PS50896">
    <property type="entry name" value="LISH"/>
    <property type="match status" value="1"/>
</dbReference>
<dbReference type="PANTHER" id="PTHR39063:SF1">
    <property type="entry name" value="OFD1 CENTRIOLE AND CENTRIOLAR SATELLITE PROTEIN"/>
    <property type="match status" value="1"/>
</dbReference>
<dbReference type="AlphaFoldDB" id="A0A060VQA5"/>
<evidence type="ECO:0000313" key="3">
    <source>
        <dbReference type="EMBL" id="CDQ57001.1"/>
    </source>
</evidence>
<feature type="compositionally biased region" description="Basic and acidic residues" evidence="2">
    <location>
        <begin position="1035"/>
        <end position="1045"/>
    </location>
</feature>
<evidence type="ECO:0000256" key="2">
    <source>
        <dbReference type="SAM" id="MobiDB-lite"/>
    </source>
</evidence>
<dbReference type="Pfam" id="PF16045">
    <property type="entry name" value="LisH_2"/>
    <property type="match status" value="1"/>
</dbReference>
<gene>
    <name evidence="3" type="ORF">GSONMT00067753001</name>
</gene>
<feature type="region of interest" description="Disordered" evidence="2">
    <location>
        <begin position="917"/>
        <end position="1099"/>
    </location>
</feature>
<feature type="compositionally biased region" description="Basic residues" evidence="2">
    <location>
        <begin position="678"/>
        <end position="691"/>
    </location>
</feature>
<sequence>MSVAKEEALSPDELRKRLYQTFKNRGVLDTLKTQLRNQLIHELKHPILSGETVPRPVPMKSDSVLVTASNSLVADHLRNSGYEYTLSVFYPECGMGKDKIFTSRDLLQLMKISPRSPLYKSLASSTQKENKGFLMRLLIELTDCHLHGERRDADTQTTSTPAYRESLVDKMKMIDEEYEALRYKGDKWVSYESKLAAYRTEVEAQVQAEMNAKLQHYKDVEISKVKMEEKDKSRKEILQLRQDMERTYEMKSGALINREKNAIDRLQKQQEIEEKDVYMQRQAVLKEIETVRNREAELRLRMEAFEKTCKIQEDKTKTMEELLRRRELAVKMTEDTYDQKLKNELSRYQLELNEEYTKRTEKLTENEKRNTVETIRMQKESAAIDAKLEEHSRACAELRRLQMELDTSQSQYSLLTQQNELLRERLETMNDYPTLRRERVEQQAQLRLLMKQLEEAQEENQRLRADLGRPSVEQLALQTELRRLESARRLSEEEFDSHRQVLQAQLHNEVERCAQLKAQLIDCEERTQWMTTHAEDIKMQLRQTQLALENEVLRNPKPSLVDRSVLELNPDKLVPPDIYVDRGVLRAWVAGYDDVCEAGVMPSQGRRSRWGRSSSPDSDAELVAGAKARIRELEKEAETLEEAYRNYQQRAVHATVSHMLPPRCLSPQRAPVSPRPHSTQRQHISHQRPHSPQRQQVPPQPCPHSPQHPQVSHRPLSPQQQPPPQRTRAPASPQPRVTFAEDPSQDQYPGPGSGRDFQSLDFSEARFSGDRHPLEGTSSPHRRLSSTPLSLSRSQLHTEPVEEAEVSSVAFPVLSPERQLSPLPLPLGEVACSGDFTSDLSPPRSPQLRSTARGQCSPPQVQQIIFSSSESESSPQPEKITIEDLTEPLPGQITVNHLASRWPGTMPSHIPELLLDTAGNEEEALDGPLTVPPSRAPWDLTEAQLQGEVQQTLDEPARQEEEEELRWERERREREEKRQREKEEAQEKELRELERLEKERLLEEVQQYGEEVGGDEEKEERRGQEELKEAEEPEEKAPSSDKDPLQKYLKMIMEQRRSPHVQIPAGREEPEHRSPEAKSLSDEKDDSVAFSHEDADEFW</sequence>
<reference evidence="3" key="1">
    <citation type="journal article" date="2014" name="Nat. Commun.">
        <title>The rainbow trout genome provides novel insights into evolution after whole-genome duplication in vertebrates.</title>
        <authorList>
            <person name="Berthelot C."/>
            <person name="Brunet F."/>
            <person name="Chalopin D."/>
            <person name="Juanchich A."/>
            <person name="Bernard M."/>
            <person name="Noel B."/>
            <person name="Bento P."/>
            <person name="Da Silva C."/>
            <person name="Labadie K."/>
            <person name="Alberti A."/>
            <person name="Aury J.M."/>
            <person name="Louis A."/>
            <person name="Dehais P."/>
            <person name="Bardou P."/>
            <person name="Montfort J."/>
            <person name="Klopp C."/>
            <person name="Cabau C."/>
            <person name="Gaspin C."/>
            <person name="Thorgaard G.H."/>
            <person name="Boussaha M."/>
            <person name="Quillet E."/>
            <person name="Guyomard R."/>
            <person name="Galiana D."/>
            <person name="Bobe J."/>
            <person name="Volff J.N."/>
            <person name="Genet C."/>
            <person name="Wincker P."/>
            <person name="Jaillon O."/>
            <person name="Roest Crollius H."/>
            <person name="Guiguen Y."/>
        </authorList>
    </citation>
    <scope>NUCLEOTIDE SEQUENCE [LARGE SCALE GENOMIC DNA]</scope>
</reference>
<protein>
    <submittedName>
        <fullName evidence="3">Uncharacterized protein</fullName>
    </submittedName>
</protein>
<name>A0A060VQA5_ONCMY</name>
<dbReference type="PANTHER" id="PTHR39063">
    <property type="entry name" value="ORAL-FACIAL-DIGITAL SYNDROME 1 PROTEIN HOMOLOG"/>
    <property type="match status" value="1"/>
</dbReference>
<proteinExistence type="predicted"/>
<feature type="coiled-coil region" evidence="1">
    <location>
        <begin position="384"/>
        <end position="526"/>
    </location>
</feature>
<feature type="coiled-coil region" evidence="1">
    <location>
        <begin position="256"/>
        <end position="308"/>
    </location>
</feature>
<feature type="compositionally biased region" description="Basic and acidic residues" evidence="2">
    <location>
        <begin position="966"/>
        <end position="1003"/>
    </location>
</feature>
<dbReference type="GO" id="GO:0036064">
    <property type="term" value="C:ciliary basal body"/>
    <property type="evidence" value="ECO:0007669"/>
    <property type="project" value="TreeGrafter"/>
</dbReference>
<feature type="region of interest" description="Disordered" evidence="2">
    <location>
        <begin position="661"/>
        <end position="807"/>
    </location>
</feature>
<feature type="compositionally biased region" description="Polar residues" evidence="2">
    <location>
        <begin position="847"/>
        <end position="866"/>
    </location>
</feature>
<dbReference type="STRING" id="8022.A0A060VQA5"/>
<feature type="compositionally biased region" description="Low complexity" evidence="2">
    <location>
        <begin position="726"/>
        <end position="736"/>
    </location>
</feature>
<evidence type="ECO:0000256" key="1">
    <source>
        <dbReference type="SAM" id="Coils"/>
    </source>
</evidence>
<feature type="region of interest" description="Disordered" evidence="2">
    <location>
        <begin position="834"/>
        <end position="879"/>
    </location>
</feature>
<keyword evidence="1" id="KW-0175">Coiled coil</keyword>
<dbReference type="Proteomes" id="UP000193380">
    <property type="component" value="Unassembled WGS sequence"/>
</dbReference>
<evidence type="ECO:0000313" key="4">
    <source>
        <dbReference type="Proteomes" id="UP000193380"/>
    </source>
</evidence>
<feature type="compositionally biased region" description="Basic and acidic residues" evidence="2">
    <location>
        <begin position="1066"/>
        <end position="1082"/>
    </location>
</feature>
<feature type="compositionally biased region" description="Basic and acidic residues" evidence="2">
    <location>
        <begin position="763"/>
        <end position="774"/>
    </location>
</feature>
<dbReference type="GO" id="GO:0005813">
    <property type="term" value="C:centrosome"/>
    <property type="evidence" value="ECO:0007669"/>
    <property type="project" value="TreeGrafter"/>
</dbReference>
<dbReference type="EMBL" id="FR904278">
    <property type="protein sequence ID" value="CDQ57001.1"/>
    <property type="molecule type" value="Genomic_DNA"/>
</dbReference>
<organism evidence="3 4">
    <name type="scientific">Oncorhynchus mykiss</name>
    <name type="common">Rainbow trout</name>
    <name type="synonym">Salmo gairdneri</name>
    <dbReference type="NCBI Taxonomy" id="8022"/>
    <lineage>
        <taxon>Eukaryota</taxon>
        <taxon>Metazoa</taxon>
        <taxon>Chordata</taxon>
        <taxon>Craniata</taxon>
        <taxon>Vertebrata</taxon>
        <taxon>Euteleostomi</taxon>
        <taxon>Actinopterygii</taxon>
        <taxon>Neopterygii</taxon>
        <taxon>Teleostei</taxon>
        <taxon>Protacanthopterygii</taxon>
        <taxon>Salmoniformes</taxon>
        <taxon>Salmonidae</taxon>
        <taxon>Salmoninae</taxon>
        <taxon>Oncorhynchus</taxon>
    </lineage>
</organism>
<reference evidence="3" key="2">
    <citation type="submission" date="2014-03" db="EMBL/GenBank/DDBJ databases">
        <authorList>
            <person name="Genoscope - CEA"/>
        </authorList>
    </citation>
    <scope>NUCLEOTIDE SEQUENCE</scope>
</reference>
<dbReference type="InterPro" id="IPR055289">
    <property type="entry name" value="OFD1"/>
</dbReference>
<accession>A0A060VQA5</accession>
<feature type="compositionally biased region" description="Polar residues" evidence="2">
    <location>
        <begin position="943"/>
        <end position="953"/>
    </location>
</feature>
<feature type="compositionally biased region" description="Low complexity" evidence="2">
    <location>
        <begin position="707"/>
        <end position="719"/>
    </location>
</feature>
<dbReference type="GO" id="GO:0060287">
    <property type="term" value="P:epithelial cilium movement involved in determination of left/right asymmetry"/>
    <property type="evidence" value="ECO:0007669"/>
    <property type="project" value="TreeGrafter"/>
</dbReference>
<feature type="coiled-coil region" evidence="1">
    <location>
        <begin position="623"/>
        <end position="650"/>
    </location>
</feature>
<feature type="compositionally biased region" description="Low complexity" evidence="2">
    <location>
        <begin position="785"/>
        <end position="794"/>
    </location>
</feature>
<dbReference type="InterPro" id="IPR006594">
    <property type="entry name" value="LisH"/>
</dbReference>
<dbReference type="PaxDb" id="8022-A0A060VQA5"/>
<dbReference type="GO" id="GO:0005576">
    <property type="term" value="C:extracellular region"/>
    <property type="evidence" value="ECO:0007669"/>
    <property type="project" value="GOC"/>
</dbReference>